<dbReference type="HOGENOM" id="CLU_375646_0_0_1"/>
<feature type="region of interest" description="Disordered" evidence="1">
    <location>
        <begin position="138"/>
        <end position="174"/>
    </location>
</feature>
<feature type="region of interest" description="Disordered" evidence="1">
    <location>
        <begin position="627"/>
        <end position="739"/>
    </location>
</feature>
<dbReference type="InParanoid" id="B3N112"/>
<dbReference type="GeneID" id="6498767"/>
<feature type="compositionally biased region" description="Basic residues" evidence="1">
    <location>
        <begin position="21"/>
        <end position="39"/>
    </location>
</feature>
<gene>
    <name evidence="2" type="primary">Dana\GF15966</name>
    <name evidence="2" type="synonym">dana_GLEANR_17060</name>
    <name evidence="2" type="ORF">GF15966</name>
</gene>
<feature type="compositionally biased region" description="Basic and acidic residues" evidence="1">
    <location>
        <begin position="722"/>
        <end position="732"/>
    </location>
</feature>
<dbReference type="KEGG" id="dan:6498767"/>
<dbReference type="OrthoDB" id="7883828at2759"/>
<dbReference type="eggNOG" id="ENOG502T42H">
    <property type="taxonomic scope" value="Eukaryota"/>
</dbReference>
<evidence type="ECO:0000256" key="1">
    <source>
        <dbReference type="SAM" id="MobiDB-lite"/>
    </source>
</evidence>
<dbReference type="STRING" id="7217.B3N112"/>
<dbReference type="Proteomes" id="UP000007801">
    <property type="component" value="Unassembled WGS sequence"/>
</dbReference>
<evidence type="ECO:0000313" key="2">
    <source>
        <dbReference type="EMBL" id="EDV30047.1"/>
    </source>
</evidence>
<feature type="compositionally biased region" description="Basic and acidic residues" evidence="1">
    <location>
        <begin position="498"/>
        <end position="507"/>
    </location>
</feature>
<sequence length="739" mass="81086">MQQLNWNPNQGAGPYHPAGHPTHHHPSHHQHHNPQHNRHTRDPVAAWATRNRAPVGQPKVQRSQEPDPAEIQSLIDVAAEALEEELKQILSNDHLELPDCVRELEFIGPPMEPTPEERAEQEMRAKIRRDRLERERLAKERQQHRQQNQQHSHNHSQDYSHRRPYQPRVRPQVSFYPSPGLMSTTYYRYPSAAQVFTVPVQVQNQPSRAIKRRQEAPTQVTHPHHYPHHHQAYYNLYDQQECARMQADLEQVQPGQLVAYQEGPGSEVHYTRVVPRTWPFFRLPKSTVEWKPLRETKQIWSPTGPNRRGNDPSNSIPPPPPGFENVEAQGERDERGRPIPETQATTGKKSISTRARKLLGEDVTVVPHTDYLAPEPIAAPERGLKEAMHFVALSDTSMTDRMAQLTVTNGATGDGYYVIPANPSHQTKKALAAIKRHQLNQTRYAPNTTYWHLLRQQEHIRAADQPVISDSETDSGSDMGSGTGSGSARSATGSVIESPRESARESAVESALESARESAGSGMDSIVIQSTRLAIDSASGSGLEFFIESARGSGMESVLQSAREFARVSVPLYAREATPLSASVSARESSRIFAPVRGAGSVIQSAWPSAQGSAGLLSIQGNEAASASAKESTSSPGSTSGSGSGSGSGSDSKGETGRAKDKATSGGKTKTKPKSKSKGKNKAKTSEKDTTTNADSAQGSQIVGSIVEEALDIAGKQILPDHPPEKDDRSVNEADFEPF</sequence>
<feature type="region of interest" description="Disordered" evidence="1">
    <location>
        <begin position="1"/>
        <end position="40"/>
    </location>
</feature>
<dbReference type="OMA" id="CARMQAD"/>
<name>B3N112_DROAN</name>
<accession>B3N112</accession>
<dbReference type="SMR" id="B3N112"/>
<feature type="compositionally biased region" description="Polar residues" evidence="1">
    <location>
        <begin position="342"/>
        <end position="352"/>
    </location>
</feature>
<feature type="compositionally biased region" description="Basic and acidic residues" evidence="1">
    <location>
        <begin position="652"/>
        <end position="663"/>
    </location>
</feature>
<protein>
    <submittedName>
        <fullName evidence="2">Uncharacterized protein</fullName>
    </submittedName>
</protein>
<feature type="compositionally biased region" description="Polar residues" evidence="1">
    <location>
        <begin position="1"/>
        <end position="10"/>
    </location>
</feature>
<keyword evidence="3" id="KW-1185">Reference proteome</keyword>
<organism evidence="2 3">
    <name type="scientific">Drosophila ananassae</name>
    <name type="common">Fruit fly</name>
    <dbReference type="NCBI Taxonomy" id="7217"/>
    <lineage>
        <taxon>Eukaryota</taxon>
        <taxon>Metazoa</taxon>
        <taxon>Ecdysozoa</taxon>
        <taxon>Arthropoda</taxon>
        <taxon>Hexapoda</taxon>
        <taxon>Insecta</taxon>
        <taxon>Pterygota</taxon>
        <taxon>Neoptera</taxon>
        <taxon>Endopterygota</taxon>
        <taxon>Diptera</taxon>
        <taxon>Brachycera</taxon>
        <taxon>Muscomorpha</taxon>
        <taxon>Ephydroidea</taxon>
        <taxon>Drosophilidae</taxon>
        <taxon>Drosophila</taxon>
        <taxon>Sophophora</taxon>
    </lineage>
</organism>
<reference evidence="2 3" key="1">
    <citation type="journal article" date="2007" name="Nature">
        <title>Evolution of genes and genomes on the Drosophila phylogeny.</title>
        <authorList>
            <consortium name="Drosophila 12 Genomes Consortium"/>
            <person name="Clark A.G."/>
            <person name="Eisen M.B."/>
            <person name="Smith D.R."/>
            <person name="Bergman C.M."/>
            <person name="Oliver B."/>
            <person name="Markow T.A."/>
            <person name="Kaufman T.C."/>
            <person name="Kellis M."/>
            <person name="Gelbart W."/>
            <person name="Iyer V.N."/>
            <person name="Pollard D.A."/>
            <person name="Sackton T.B."/>
            <person name="Larracuente A.M."/>
            <person name="Singh N.D."/>
            <person name="Abad J.P."/>
            <person name="Abt D.N."/>
            <person name="Adryan B."/>
            <person name="Aguade M."/>
            <person name="Akashi H."/>
            <person name="Anderson W.W."/>
            <person name="Aquadro C.F."/>
            <person name="Ardell D.H."/>
            <person name="Arguello R."/>
            <person name="Artieri C.G."/>
            <person name="Barbash D.A."/>
            <person name="Barker D."/>
            <person name="Barsanti P."/>
            <person name="Batterham P."/>
            <person name="Batzoglou S."/>
            <person name="Begun D."/>
            <person name="Bhutkar A."/>
            <person name="Blanco E."/>
            <person name="Bosak S.A."/>
            <person name="Bradley R.K."/>
            <person name="Brand A.D."/>
            <person name="Brent M.R."/>
            <person name="Brooks A.N."/>
            <person name="Brown R.H."/>
            <person name="Butlin R.K."/>
            <person name="Caggese C."/>
            <person name="Calvi B.R."/>
            <person name="Bernardo de Carvalho A."/>
            <person name="Caspi A."/>
            <person name="Castrezana S."/>
            <person name="Celniker S.E."/>
            <person name="Chang J.L."/>
            <person name="Chapple C."/>
            <person name="Chatterji S."/>
            <person name="Chinwalla A."/>
            <person name="Civetta A."/>
            <person name="Clifton S.W."/>
            <person name="Comeron J.M."/>
            <person name="Costello J.C."/>
            <person name="Coyne J.A."/>
            <person name="Daub J."/>
            <person name="David R.G."/>
            <person name="Delcher A.L."/>
            <person name="Delehaunty K."/>
            <person name="Do C.B."/>
            <person name="Ebling H."/>
            <person name="Edwards K."/>
            <person name="Eickbush T."/>
            <person name="Evans J.D."/>
            <person name="Filipski A."/>
            <person name="Findeiss S."/>
            <person name="Freyhult E."/>
            <person name="Fulton L."/>
            <person name="Fulton R."/>
            <person name="Garcia A.C."/>
            <person name="Gardiner A."/>
            <person name="Garfield D.A."/>
            <person name="Garvin B.E."/>
            <person name="Gibson G."/>
            <person name="Gilbert D."/>
            <person name="Gnerre S."/>
            <person name="Godfrey J."/>
            <person name="Good R."/>
            <person name="Gotea V."/>
            <person name="Gravely B."/>
            <person name="Greenberg A.J."/>
            <person name="Griffiths-Jones S."/>
            <person name="Gross S."/>
            <person name="Guigo R."/>
            <person name="Gustafson E.A."/>
            <person name="Haerty W."/>
            <person name="Hahn M.W."/>
            <person name="Halligan D.L."/>
            <person name="Halpern A.L."/>
            <person name="Halter G.M."/>
            <person name="Han M.V."/>
            <person name="Heger A."/>
            <person name="Hillier L."/>
            <person name="Hinrichs A.S."/>
            <person name="Holmes I."/>
            <person name="Hoskins R.A."/>
            <person name="Hubisz M.J."/>
            <person name="Hultmark D."/>
            <person name="Huntley M.A."/>
            <person name="Jaffe D.B."/>
            <person name="Jagadeeshan S."/>
            <person name="Jeck W.R."/>
            <person name="Johnson J."/>
            <person name="Jones C.D."/>
            <person name="Jordan W.C."/>
            <person name="Karpen G.H."/>
            <person name="Kataoka E."/>
            <person name="Keightley P.D."/>
            <person name="Kheradpour P."/>
            <person name="Kirkness E.F."/>
            <person name="Koerich L.B."/>
            <person name="Kristiansen K."/>
            <person name="Kudrna D."/>
            <person name="Kulathinal R.J."/>
            <person name="Kumar S."/>
            <person name="Kwok R."/>
            <person name="Lander E."/>
            <person name="Langley C.H."/>
            <person name="Lapoint R."/>
            <person name="Lazzaro B.P."/>
            <person name="Lee S.J."/>
            <person name="Levesque L."/>
            <person name="Li R."/>
            <person name="Lin C.F."/>
            <person name="Lin M.F."/>
            <person name="Lindblad-Toh K."/>
            <person name="Llopart A."/>
            <person name="Long M."/>
            <person name="Low L."/>
            <person name="Lozovsky E."/>
            <person name="Lu J."/>
            <person name="Luo M."/>
            <person name="Machado C.A."/>
            <person name="Makalowski W."/>
            <person name="Marzo M."/>
            <person name="Matsuda M."/>
            <person name="Matzkin L."/>
            <person name="McAllister B."/>
            <person name="McBride C.S."/>
            <person name="McKernan B."/>
            <person name="McKernan K."/>
            <person name="Mendez-Lago M."/>
            <person name="Minx P."/>
            <person name="Mollenhauer M.U."/>
            <person name="Montooth K."/>
            <person name="Mount S.M."/>
            <person name="Mu X."/>
            <person name="Myers E."/>
            <person name="Negre B."/>
            <person name="Newfeld S."/>
            <person name="Nielsen R."/>
            <person name="Noor M.A."/>
            <person name="O'Grady P."/>
            <person name="Pachter L."/>
            <person name="Papaceit M."/>
            <person name="Parisi M.J."/>
            <person name="Parisi M."/>
            <person name="Parts L."/>
            <person name="Pedersen J.S."/>
            <person name="Pesole G."/>
            <person name="Phillippy A.M."/>
            <person name="Ponting C.P."/>
            <person name="Pop M."/>
            <person name="Porcelli D."/>
            <person name="Powell J.R."/>
            <person name="Prohaska S."/>
            <person name="Pruitt K."/>
            <person name="Puig M."/>
            <person name="Quesneville H."/>
            <person name="Ram K.R."/>
            <person name="Rand D."/>
            <person name="Rasmussen M.D."/>
            <person name="Reed L.K."/>
            <person name="Reenan R."/>
            <person name="Reily A."/>
            <person name="Remington K.A."/>
            <person name="Rieger T.T."/>
            <person name="Ritchie M.G."/>
            <person name="Robin C."/>
            <person name="Rogers Y.H."/>
            <person name="Rohde C."/>
            <person name="Rozas J."/>
            <person name="Rubenfield M.J."/>
            <person name="Ruiz A."/>
            <person name="Russo S."/>
            <person name="Salzberg S.L."/>
            <person name="Sanchez-Gracia A."/>
            <person name="Saranga D.J."/>
            <person name="Sato H."/>
            <person name="Schaeffer S.W."/>
            <person name="Schatz M.C."/>
            <person name="Schlenke T."/>
            <person name="Schwartz R."/>
            <person name="Segarra C."/>
            <person name="Singh R.S."/>
            <person name="Sirot L."/>
            <person name="Sirota M."/>
            <person name="Sisneros N.B."/>
            <person name="Smith C.D."/>
            <person name="Smith T.F."/>
            <person name="Spieth J."/>
            <person name="Stage D.E."/>
            <person name="Stark A."/>
            <person name="Stephan W."/>
            <person name="Strausberg R.L."/>
            <person name="Strempel S."/>
            <person name="Sturgill D."/>
            <person name="Sutton G."/>
            <person name="Sutton G.G."/>
            <person name="Tao W."/>
            <person name="Teichmann S."/>
            <person name="Tobari Y.N."/>
            <person name="Tomimura Y."/>
            <person name="Tsolas J.M."/>
            <person name="Valente V.L."/>
            <person name="Venter E."/>
            <person name="Venter J.C."/>
            <person name="Vicario S."/>
            <person name="Vieira F.G."/>
            <person name="Vilella A.J."/>
            <person name="Villasante A."/>
            <person name="Walenz B."/>
            <person name="Wang J."/>
            <person name="Wasserman M."/>
            <person name="Watts T."/>
            <person name="Wilson D."/>
            <person name="Wilson R.K."/>
            <person name="Wing R.A."/>
            <person name="Wolfner M.F."/>
            <person name="Wong A."/>
            <person name="Wong G.K."/>
            <person name="Wu C.I."/>
            <person name="Wu G."/>
            <person name="Yamamoto D."/>
            <person name="Yang H.P."/>
            <person name="Yang S.P."/>
            <person name="Yorke J.A."/>
            <person name="Yoshida K."/>
            <person name="Zdobnov E."/>
            <person name="Zhang P."/>
            <person name="Zhang Y."/>
            <person name="Zimin A.V."/>
            <person name="Baldwin J."/>
            <person name="Abdouelleil A."/>
            <person name="Abdulkadir J."/>
            <person name="Abebe A."/>
            <person name="Abera B."/>
            <person name="Abreu J."/>
            <person name="Acer S.C."/>
            <person name="Aftuck L."/>
            <person name="Alexander A."/>
            <person name="An P."/>
            <person name="Anderson E."/>
            <person name="Anderson S."/>
            <person name="Arachi H."/>
            <person name="Azer M."/>
            <person name="Bachantsang P."/>
            <person name="Barry A."/>
            <person name="Bayul T."/>
            <person name="Berlin A."/>
            <person name="Bessette D."/>
            <person name="Bloom T."/>
            <person name="Blye J."/>
            <person name="Boguslavskiy L."/>
            <person name="Bonnet C."/>
            <person name="Boukhgalter B."/>
            <person name="Bourzgui I."/>
            <person name="Brown A."/>
            <person name="Cahill P."/>
            <person name="Channer S."/>
            <person name="Cheshatsang Y."/>
            <person name="Chuda L."/>
            <person name="Citroen M."/>
            <person name="Collymore A."/>
            <person name="Cooke P."/>
            <person name="Costello M."/>
            <person name="D'Aco K."/>
            <person name="Daza R."/>
            <person name="De Haan G."/>
            <person name="DeGray S."/>
            <person name="DeMaso C."/>
            <person name="Dhargay N."/>
            <person name="Dooley K."/>
            <person name="Dooley E."/>
            <person name="Doricent M."/>
            <person name="Dorje P."/>
            <person name="Dorjee K."/>
            <person name="Dupes A."/>
            <person name="Elong R."/>
            <person name="Falk J."/>
            <person name="Farina A."/>
            <person name="Faro S."/>
            <person name="Ferguson D."/>
            <person name="Fisher S."/>
            <person name="Foley C.D."/>
            <person name="Franke A."/>
            <person name="Friedrich D."/>
            <person name="Gadbois L."/>
            <person name="Gearin G."/>
            <person name="Gearin C.R."/>
            <person name="Giannoukos G."/>
            <person name="Goode T."/>
            <person name="Graham J."/>
            <person name="Grandbois E."/>
            <person name="Grewal S."/>
            <person name="Gyaltsen K."/>
            <person name="Hafez N."/>
            <person name="Hagos B."/>
            <person name="Hall J."/>
            <person name="Henson C."/>
            <person name="Hollinger A."/>
            <person name="Honan T."/>
            <person name="Huard M.D."/>
            <person name="Hughes L."/>
            <person name="Hurhula B."/>
            <person name="Husby M.E."/>
            <person name="Kamat A."/>
            <person name="Kanga B."/>
            <person name="Kashin S."/>
            <person name="Khazanovich D."/>
            <person name="Kisner P."/>
            <person name="Lance K."/>
            <person name="Lara M."/>
            <person name="Lee W."/>
            <person name="Lennon N."/>
            <person name="Letendre F."/>
            <person name="LeVine R."/>
            <person name="Lipovsky A."/>
            <person name="Liu X."/>
            <person name="Liu J."/>
            <person name="Liu S."/>
            <person name="Lokyitsang T."/>
            <person name="Lokyitsang Y."/>
            <person name="Lubonja R."/>
            <person name="Lui A."/>
            <person name="MacDonald P."/>
            <person name="Magnisalis V."/>
            <person name="Maru K."/>
            <person name="Matthews C."/>
            <person name="McCusker W."/>
            <person name="McDonough S."/>
            <person name="Mehta T."/>
            <person name="Meldrim J."/>
            <person name="Meneus L."/>
            <person name="Mihai O."/>
            <person name="Mihalev A."/>
            <person name="Mihova T."/>
            <person name="Mittelman R."/>
            <person name="Mlenga V."/>
            <person name="Montmayeur A."/>
            <person name="Mulrain L."/>
            <person name="Navidi A."/>
            <person name="Naylor J."/>
            <person name="Negash T."/>
            <person name="Nguyen T."/>
            <person name="Nguyen N."/>
            <person name="Nicol R."/>
            <person name="Norbu C."/>
            <person name="Norbu N."/>
            <person name="Novod N."/>
            <person name="O'Neill B."/>
            <person name="Osman S."/>
            <person name="Markiewicz E."/>
            <person name="Oyono O.L."/>
            <person name="Patti C."/>
            <person name="Phunkhang P."/>
            <person name="Pierre F."/>
            <person name="Priest M."/>
            <person name="Raghuraman S."/>
            <person name="Rege F."/>
            <person name="Reyes R."/>
            <person name="Rise C."/>
            <person name="Rogov P."/>
            <person name="Ross K."/>
            <person name="Ryan E."/>
            <person name="Settipalli S."/>
            <person name="Shea T."/>
            <person name="Sherpa N."/>
            <person name="Shi L."/>
            <person name="Shih D."/>
            <person name="Sparrow T."/>
            <person name="Spaulding J."/>
            <person name="Stalker J."/>
            <person name="Stange-Thomann N."/>
            <person name="Stavropoulos S."/>
            <person name="Stone C."/>
            <person name="Strader C."/>
            <person name="Tesfaye S."/>
            <person name="Thomson T."/>
            <person name="Thoulutsang Y."/>
            <person name="Thoulutsang D."/>
            <person name="Topham K."/>
            <person name="Topping I."/>
            <person name="Tsamla T."/>
            <person name="Vassiliev H."/>
            <person name="Vo A."/>
            <person name="Wangchuk T."/>
            <person name="Wangdi T."/>
            <person name="Weiand M."/>
            <person name="Wilkinson J."/>
            <person name="Wilson A."/>
            <person name="Yadav S."/>
            <person name="Young G."/>
            <person name="Yu Q."/>
            <person name="Zembek L."/>
            <person name="Zhong D."/>
            <person name="Zimmer A."/>
            <person name="Zwirko Z."/>
            <person name="Jaffe D.B."/>
            <person name="Alvarez P."/>
            <person name="Brockman W."/>
            <person name="Butler J."/>
            <person name="Chin C."/>
            <person name="Gnerre S."/>
            <person name="Grabherr M."/>
            <person name="Kleber M."/>
            <person name="Mauceli E."/>
            <person name="MacCallum I."/>
        </authorList>
    </citation>
    <scope>NUCLEOTIDE SEQUENCE [LARGE SCALE GENOMIC DNA]</scope>
    <source>
        <strain evidence="3">Tucson 14024-0371.13</strain>
    </source>
</reference>
<feature type="region of interest" description="Disordered" evidence="1">
    <location>
        <begin position="466"/>
        <end position="516"/>
    </location>
</feature>
<feature type="compositionally biased region" description="Basic and acidic residues" evidence="1">
    <location>
        <begin position="329"/>
        <end position="338"/>
    </location>
</feature>
<dbReference type="EMBL" id="CH902650">
    <property type="protein sequence ID" value="EDV30047.1"/>
    <property type="molecule type" value="Genomic_DNA"/>
</dbReference>
<evidence type="ECO:0000313" key="3">
    <source>
        <dbReference type="Proteomes" id="UP000007801"/>
    </source>
</evidence>
<feature type="compositionally biased region" description="Basic residues" evidence="1">
    <location>
        <begin position="669"/>
        <end position="683"/>
    </location>
</feature>
<feature type="compositionally biased region" description="Low complexity" evidence="1">
    <location>
        <begin position="627"/>
        <end position="639"/>
    </location>
</feature>
<proteinExistence type="predicted"/>
<feature type="compositionally biased region" description="Polar residues" evidence="1">
    <location>
        <begin position="691"/>
        <end position="703"/>
    </location>
</feature>
<feature type="region of interest" description="Disordered" evidence="1">
    <location>
        <begin position="294"/>
        <end position="352"/>
    </location>
</feature>
<dbReference type="AlphaFoldDB" id="B3N112"/>